<dbReference type="OrthoDB" id="2906536at2"/>
<name>A0A0U4E9Q1_9BACI</name>
<protein>
    <submittedName>
        <fullName evidence="2">Uncharacterized protein</fullName>
    </submittedName>
</protein>
<feature type="transmembrane region" description="Helical" evidence="1">
    <location>
        <begin position="75"/>
        <end position="96"/>
    </location>
</feature>
<evidence type="ECO:0000313" key="3">
    <source>
        <dbReference type="Proteomes" id="UP000050331"/>
    </source>
</evidence>
<gene>
    <name evidence="2" type="ORF">AOX59_14205</name>
</gene>
<proteinExistence type="predicted"/>
<dbReference type="AlphaFoldDB" id="A0A0U4E9Q1"/>
<dbReference type="EMBL" id="CP013862">
    <property type="protein sequence ID" value="ALX49617.1"/>
    <property type="molecule type" value="Genomic_DNA"/>
</dbReference>
<reference evidence="2 3" key="1">
    <citation type="submission" date="2016-01" db="EMBL/GenBank/DDBJ databases">
        <title>Complete genome sequence of strain Lentibacillus amyloliquefaciens LAM0015T isolated from saline sediment.</title>
        <authorList>
            <person name="Wang J.-L."/>
            <person name="He M.-X."/>
        </authorList>
    </citation>
    <scope>NUCLEOTIDE SEQUENCE [LARGE SCALE GENOMIC DNA]</scope>
    <source>
        <strain evidence="2 3">LAM0015</strain>
    </source>
</reference>
<dbReference type="Proteomes" id="UP000050331">
    <property type="component" value="Chromosome"/>
</dbReference>
<evidence type="ECO:0000256" key="1">
    <source>
        <dbReference type="SAM" id="Phobius"/>
    </source>
</evidence>
<accession>A0A0U4E9Q1</accession>
<sequence length="120" mass="13597">MTLEGSIPAIIFFILFIIIALAASYLYGWKMIEMTGFFASQAVIASIINLFLWACAVFGWFLYTTGISEELFFGGLVLMGVLLVISEASLIIMLFLQRDKFIIHRREDSHFNFKKGDSPK</sequence>
<feature type="transmembrane region" description="Helical" evidence="1">
    <location>
        <begin position="6"/>
        <end position="27"/>
    </location>
</feature>
<keyword evidence="1" id="KW-0812">Transmembrane</keyword>
<dbReference type="RefSeq" id="WP_068446565.1">
    <property type="nucleotide sequence ID" value="NZ_CP013862.1"/>
</dbReference>
<feature type="transmembrane region" description="Helical" evidence="1">
    <location>
        <begin position="39"/>
        <end position="63"/>
    </location>
</feature>
<evidence type="ECO:0000313" key="2">
    <source>
        <dbReference type="EMBL" id="ALX49617.1"/>
    </source>
</evidence>
<keyword evidence="1" id="KW-0472">Membrane</keyword>
<keyword evidence="3" id="KW-1185">Reference proteome</keyword>
<dbReference type="KEGG" id="lao:AOX59_14205"/>
<keyword evidence="1" id="KW-1133">Transmembrane helix</keyword>
<organism evidence="2 3">
    <name type="scientific">Lentibacillus amyloliquefaciens</name>
    <dbReference type="NCBI Taxonomy" id="1472767"/>
    <lineage>
        <taxon>Bacteria</taxon>
        <taxon>Bacillati</taxon>
        <taxon>Bacillota</taxon>
        <taxon>Bacilli</taxon>
        <taxon>Bacillales</taxon>
        <taxon>Bacillaceae</taxon>
        <taxon>Lentibacillus</taxon>
    </lineage>
</organism>